<dbReference type="Proteomes" id="UP000675920">
    <property type="component" value="Unplaced"/>
</dbReference>
<feature type="compositionally biased region" description="Basic and acidic residues" evidence="1">
    <location>
        <begin position="62"/>
        <end position="73"/>
    </location>
</feature>
<accession>A0A8B6XC26</accession>
<dbReference type="RefSeq" id="WP_156924277.1">
    <property type="nucleotide sequence ID" value="NZ_AXWS01000007.1"/>
</dbReference>
<protein>
    <submittedName>
        <fullName evidence="3">Uncharacterized protein</fullName>
    </submittedName>
</protein>
<dbReference type="AlphaFoldDB" id="A0A8B6XC26"/>
<evidence type="ECO:0000256" key="1">
    <source>
        <dbReference type="SAM" id="MobiDB-lite"/>
    </source>
</evidence>
<dbReference type="OrthoDB" id="8852824at2"/>
<evidence type="ECO:0000313" key="2">
    <source>
        <dbReference type="Proteomes" id="UP000675920"/>
    </source>
</evidence>
<feature type="region of interest" description="Disordered" evidence="1">
    <location>
        <begin position="1"/>
        <end position="73"/>
    </location>
</feature>
<evidence type="ECO:0000313" key="3">
    <source>
        <dbReference type="RefSeq" id="WP_156924277.1"/>
    </source>
</evidence>
<name>A0A8B6XC26_9BURK</name>
<keyword evidence="2" id="KW-1185">Reference proteome</keyword>
<organism evidence="2 3">
    <name type="scientific">Derxia gummosa DSM 723</name>
    <dbReference type="NCBI Taxonomy" id="1121388"/>
    <lineage>
        <taxon>Bacteria</taxon>
        <taxon>Pseudomonadati</taxon>
        <taxon>Pseudomonadota</taxon>
        <taxon>Betaproteobacteria</taxon>
        <taxon>Burkholderiales</taxon>
        <taxon>Alcaligenaceae</taxon>
        <taxon>Derxia</taxon>
    </lineage>
</organism>
<sequence>MSTDTRRTPRDRHPDPKLPHEHDQSVADQTRDQPKDAERTRKAFDDVQSGSVDTGLQPVIESTDRHLRGSNEH</sequence>
<proteinExistence type="predicted"/>
<feature type="compositionally biased region" description="Basic and acidic residues" evidence="1">
    <location>
        <begin position="1"/>
        <end position="45"/>
    </location>
</feature>
<reference evidence="3" key="1">
    <citation type="submission" date="2025-08" db="UniProtKB">
        <authorList>
            <consortium name="RefSeq"/>
        </authorList>
    </citation>
    <scope>IDENTIFICATION</scope>
</reference>